<dbReference type="InterPro" id="IPR050312">
    <property type="entry name" value="IolE/XylAMocC-like"/>
</dbReference>
<dbReference type="GO" id="GO:0050114">
    <property type="term" value="F:myo-inosose-2 dehydratase activity"/>
    <property type="evidence" value="ECO:0007669"/>
    <property type="project" value="UniProtKB-EC"/>
</dbReference>
<dbReference type="InterPro" id="IPR036237">
    <property type="entry name" value="Xyl_isomerase-like_sf"/>
</dbReference>
<proteinExistence type="predicted"/>
<dbReference type="PANTHER" id="PTHR12110">
    <property type="entry name" value="HYDROXYPYRUVATE ISOMERASE"/>
    <property type="match status" value="1"/>
</dbReference>
<organism evidence="2 3">
    <name type="scientific">Candidatus Moanibacter tarae</name>
    <dbReference type="NCBI Taxonomy" id="2200854"/>
    <lineage>
        <taxon>Bacteria</taxon>
        <taxon>Pseudomonadati</taxon>
        <taxon>Verrucomicrobiota</taxon>
        <taxon>Opitutia</taxon>
        <taxon>Puniceicoccales</taxon>
        <taxon>Puniceicoccales incertae sedis</taxon>
        <taxon>Candidatus Moanibacter</taxon>
    </lineage>
</organism>
<name>A0A2Z4AIR5_9BACT</name>
<dbReference type="Pfam" id="PF01261">
    <property type="entry name" value="AP_endonuc_2"/>
    <property type="match status" value="1"/>
</dbReference>
<dbReference type="Proteomes" id="UP000247465">
    <property type="component" value="Chromosome"/>
</dbReference>
<dbReference type="InterPro" id="IPR013022">
    <property type="entry name" value="Xyl_isomerase-like_TIM-brl"/>
</dbReference>
<evidence type="ECO:0000259" key="1">
    <source>
        <dbReference type="Pfam" id="PF01261"/>
    </source>
</evidence>
<gene>
    <name evidence="2" type="primary">iolE_3</name>
    <name evidence="2" type="ORF">DF168_01216</name>
</gene>
<protein>
    <submittedName>
        <fullName evidence="2">Inosose dehydratase</fullName>
        <ecNumber evidence="2">4.2.1.44</ecNumber>
    </submittedName>
</protein>
<feature type="domain" description="Xylose isomerase-like TIM barrel" evidence="1">
    <location>
        <begin position="23"/>
        <end position="274"/>
    </location>
</feature>
<dbReference type="Gene3D" id="3.20.20.150">
    <property type="entry name" value="Divalent-metal-dependent TIM barrel enzymes"/>
    <property type="match status" value="1"/>
</dbReference>
<dbReference type="EC" id="4.2.1.44" evidence="2"/>
<evidence type="ECO:0000313" key="3">
    <source>
        <dbReference type="Proteomes" id="UP000247465"/>
    </source>
</evidence>
<keyword evidence="2" id="KW-0456">Lyase</keyword>
<sequence length="283" mass="32029">MLKTRTGEFPIGFRECFDDSISWAKENGFGVIDLQGLDLDKIYRARSEGLLIGSLDLPNSQGMITADREKRKVITEQASEFIRASSEGNPTNYFVVAIPEDSSLERKENFEYMVEGFGGLRNILEESDSHLVIEGWPGPGVVCSTTEVFRAFFNRCPNSCFGINYDPSHLIRLGIDPLRFLIEFSDRVFHVHAKDTEIQNEGVYEYGWESPAAFSEKIRYGGHTWRYTVPGYGDMRWSEGFRILIESGYRGAVSIEMEDANYCESTELIQEGLRLGGQFLTGC</sequence>
<reference evidence="2 3" key="1">
    <citation type="submission" date="2018-06" db="EMBL/GenBank/DDBJ databases">
        <title>Draft Genome Sequence of a Novel Marine Bacterium Related to the Verrucomicrobia.</title>
        <authorList>
            <person name="Vosseberg J."/>
            <person name="Martijn J."/>
            <person name="Ettema T.J.G."/>
        </authorList>
    </citation>
    <scope>NUCLEOTIDE SEQUENCE [LARGE SCALE GENOMIC DNA]</scope>
    <source>
        <strain evidence="2">TARA_B100001123</strain>
    </source>
</reference>
<evidence type="ECO:0000313" key="2">
    <source>
        <dbReference type="EMBL" id="AWT60017.1"/>
    </source>
</evidence>
<dbReference type="AlphaFoldDB" id="A0A2Z4AIR5"/>
<accession>A0A2Z4AIR5</accession>
<dbReference type="SUPFAM" id="SSF51658">
    <property type="entry name" value="Xylose isomerase-like"/>
    <property type="match status" value="1"/>
</dbReference>
<dbReference type="PANTHER" id="PTHR12110:SF21">
    <property type="entry name" value="XYLOSE ISOMERASE-LIKE TIM BARREL DOMAIN-CONTAINING PROTEIN"/>
    <property type="match status" value="1"/>
</dbReference>
<dbReference type="EMBL" id="CP029803">
    <property type="protein sequence ID" value="AWT60017.1"/>
    <property type="molecule type" value="Genomic_DNA"/>
</dbReference>
<dbReference type="KEGG" id="mtar:DF168_01216"/>